<evidence type="ECO:0000256" key="5">
    <source>
        <dbReference type="SAM" id="Coils"/>
    </source>
</evidence>
<evidence type="ECO:0000256" key="1">
    <source>
        <dbReference type="ARBA" id="ARBA00023054"/>
    </source>
</evidence>
<gene>
    <name evidence="7" type="ORF">SASPL_146758</name>
</gene>
<sequence>MATPASRSEKFAVTPRSAVTIGVTPISGSSRVLKTPLSDETIWKRLKEAGFDEDSIKRRDKAALIAYIAKLEAEVYEHQHHMGLLIMERNEWHSKYDEAKSIADSAELNYKRERASHVSNMAGARKQEDSLRKALGIEKECVKNIEKTLHEMRAEYAEVKVASDSKFAEARNMVEDALKKLTEAEEKKRAAESLEAEATRYHRTAERKLHEVEEREDDLRRRIVSSKSDFEAKEKEIQLERQSLSERQKVMQQTQERLLDAQALLNQREEYVLDKTKELKKLERELDDLKLSIAQERMSLNEEKISLELKASTLSAREEAVIKRECDLLKKEEEALLMQAKITSKESDNNQQVMSNQEAALAIRNSAFEAEAEMKRKVLEDEINTKRRAWELRELDISQREDFISEKERELDAASKRLEEKEKEVEERLSLVEEKQKNLCTLEEDLEVKKRSLKQEKEEIHQMKLDLKKSSDLLEERKKYISDAEENMDAMRTERNELLELELRLKEEIDTISVQKQEHEAEADRLKAEKAKFESEWELIDEKREQLVKEAERIAEERSSVSKFLNNERVSLKSEKDELRDQYKRDLESLSHDRESFMKELENERAEWFSKMQKERDDFLRDIEMQKKELNNSIEKRREEIEIYLAERQKEFEEEKKKELQHINSLKERVGKELEHVNSEMKRLDDERREINRDREKRDQEWAELNSSIEELMVQREKLENQRELLRADREDIISQIETLKGLEVLKERLDSISVLEMQSNLQSKNTTKRFVSQPKEMVSDKNGIVNNGSGRKESDKSSSPLSAPLSWLKRCADTILEPRHSNKKCKKEKDMTDHGSEDMTPCLPQKYSNSSKVNHIVEPFDQTPVGTETTVYIDKVVTIEQVTKFDIERLTGSSELSLELLFDHLLEHQFYLTSINCKKLIPSSLLQDAGVDEKVEKNGDVEQMHTTLGFGDDVCKASSA</sequence>
<evidence type="ECO:0000313" key="8">
    <source>
        <dbReference type="Proteomes" id="UP000298416"/>
    </source>
</evidence>
<protein>
    <recommendedName>
        <fullName evidence="9">Nuclear matrix constituent protein 1-like protein</fullName>
    </recommendedName>
</protein>
<reference evidence="7" key="2">
    <citation type="submission" date="2020-08" db="EMBL/GenBank/DDBJ databases">
        <title>Plant Genome Project.</title>
        <authorList>
            <person name="Zhang R.-G."/>
        </authorList>
    </citation>
    <scope>NUCLEOTIDE SEQUENCE</scope>
    <source>
        <strain evidence="7">Huo1</strain>
        <tissue evidence="7">Leaf</tissue>
    </source>
</reference>
<comment type="similarity">
    <text evidence="4">Belongs to the CRWN family.</text>
</comment>
<proteinExistence type="inferred from homology"/>
<dbReference type="GO" id="GO:0005652">
    <property type="term" value="C:nuclear lamina"/>
    <property type="evidence" value="ECO:0007669"/>
    <property type="project" value="UniProtKB-SubCell"/>
</dbReference>
<evidence type="ECO:0000256" key="2">
    <source>
        <dbReference type="ARBA" id="ARBA00023242"/>
    </source>
</evidence>
<dbReference type="GO" id="GO:0006997">
    <property type="term" value="P:nucleus organization"/>
    <property type="evidence" value="ECO:0007669"/>
    <property type="project" value="InterPro"/>
</dbReference>
<feature type="region of interest" description="Disordered" evidence="6">
    <location>
        <begin position="825"/>
        <end position="845"/>
    </location>
</feature>
<organism evidence="7">
    <name type="scientific">Salvia splendens</name>
    <name type="common">Scarlet sage</name>
    <dbReference type="NCBI Taxonomy" id="180675"/>
    <lineage>
        <taxon>Eukaryota</taxon>
        <taxon>Viridiplantae</taxon>
        <taxon>Streptophyta</taxon>
        <taxon>Embryophyta</taxon>
        <taxon>Tracheophyta</taxon>
        <taxon>Spermatophyta</taxon>
        <taxon>Magnoliopsida</taxon>
        <taxon>eudicotyledons</taxon>
        <taxon>Gunneridae</taxon>
        <taxon>Pentapetalae</taxon>
        <taxon>asterids</taxon>
        <taxon>lamiids</taxon>
        <taxon>Lamiales</taxon>
        <taxon>Lamiaceae</taxon>
        <taxon>Nepetoideae</taxon>
        <taxon>Mentheae</taxon>
        <taxon>Salviinae</taxon>
        <taxon>Salvia</taxon>
        <taxon>Salvia subgen. Calosphace</taxon>
        <taxon>core Calosphace</taxon>
    </lineage>
</organism>
<dbReference type="PANTHER" id="PTHR31908">
    <property type="entry name" value="PROTEIN CROWDED NUCLEI 4"/>
    <property type="match status" value="1"/>
</dbReference>
<feature type="coiled-coil region" evidence="5">
    <location>
        <begin position="142"/>
        <end position="299"/>
    </location>
</feature>
<keyword evidence="1 5" id="KW-0175">Coiled coil</keyword>
<evidence type="ECO:0008006" key="9">
    <source>
        <dbReference type="Google" id="ProtNLM"/>
    </source>
</evidence>
<dbReference type="AlphaFoldDB" id="A0A8X8Z632"/>
<evidence type="ECO:0000256" key="3">
    <source>
        <dbReference type="ARBA" id="ARBA00024186"/>
    </source>
</evidence>
<feature type="region of interest" description="Disordered" evidence="6">
    <location>
        <begin position="780"/>
        <end position="804"/>
    </location>
</feature>
<dbReference type="Proteomes" id="UP000298416">
    <property type="component" value="Unassembled WGS sequence"/>
</dbReference>
<comment type="subcellular location">
    <subcellularLocation>
        <location evidence="3">Nucleus lamina</location>
    </subcellularLocation>
</comment>
<dbReference type="InterPro" id="IPR040418">
    <property type="entry name" value="CRWN"/>
</dbReference>
<evidence type="ECO:0000256" key="4">
    <source>
        <dbReference type="ARBA" id="ARBA00024208"/>
    </source>
</evidence>
<evidence type="ECO:0000256" key="6">
    <source>
        <dbReference type="SAM" id="MobiDB-lite"/>
    </source>
</evidence>
<reference evidence="7" key="1">
    <citation type="submission" date="2018-01" db="EMBL/GenBank/DDBJ databases">
        <authorList>
            <person name="Mao J.F."/>
        </authorList>
    </citation>
    <scope>NUCLEOTIDE SEQUENCE</scope>
    <source>
        <strain evidence="7">Huo1</strain>
        <tissue evidence="7">Leaf</tissue>
    </source>
</reference>
<evidence type="ECO:0000313" key="7">
    <source>
        <dbReference type="EMBL" id="KAG6392534.1"/>
    </source>
</evidence>
<keyword evidence="2" id="KW-0539">Nucleus</keyword>
<feature type="compositionally biased region" description="Basic and acidic residues" evidence="6">
    <location>
        <begin position="828"/>
        <end position="838"/>
    </location>
</feature>
<dbReference type="EMBL" id="PNBA02000018">
    <property type="protein sequence ID" value="KAG6392534.1"/>
    <property type="molecule type" value="Genomic_DNA"/>
</dbReference>
<comment type="caution">
    <text evidence="7">The sequence shown here is derived from an EMBL/GenBank/DDBJ whole genome shotgun (WGS) entry which is preliminary data.</text>
</comment>
<dbReference type="PANTHER" id="PTHR31908:SF2">
    <property type="entry name" value="PROTEIN CROWDED NUCLEI 4"/>
    <property type="match status" value="1"/>
</dbReference>
<keyword evidence="8" id="KW-1185">Reference proteome</keyword>
<accession>A0A8X8Z632</accession>
<feature type="coiled-coil region" evidence="5">
    <location>
        <begin position="369"/>
        <end position="736"/>
    </location>
</feature>
<name>A0A8X8Z632_SALSN</name>